<evidence type="ECO:0000313" key="2">
    <source>
        <dbReference type="Proteomes" id="UP000006732"/>
    </source>
</evidence>
<dbReference type="Proteomes" id="UP000006732">
    <property type="component" value="Plasmid pPRO1"/>
</dbReference>
<sequence>MMAEPIAEPKNDVKCFVCDLGFSSAKWISGGKKGRVLSVYQNRGGGEDPLIGEDALDNPGGVAYLRTPQHLVKHYRFFLEKCLDEAGVKGAVKVGVGLPVQFYEEQSKIKGGAVDALKTSLISERVKDVTVLPQGIGGIRSYMITDGKEKTGLVLGIDLGFNTLIYTLFDPKRSKVVFTDTLYKRGISQLASNYLMPKIADFTTGLSMTPVELSRLMEQGYITNGTDKIDLLPEIKSAAGEYMEAILAEIMEDVRANISITRPLETIIFFGGGSNHLRGKIGSDKIEVKILPEPEYANARGFRSFLEG</sequence>
<name>A0R7S1_PELPD</name>
<keyword evidence="2" id="KW-1185">Reference proteome</keyword>
<reference evidence="1 2" key="1">
    <citation type="submission" date="2006-10" db="EMBL/GenBank/DDBJ databases">
        <title>Complete sequence of plasmid pPRO1 of Pelobacter propionicus DSM 2379.</title>
        <authorList>
            <consortium name="US DOE Joint Genome Institute"/>
            <person name="Copeland A."/>
            <person name="Lucas S."/>
            <person name="Lapidus A."/>
            <person name="Barry K."/>
            <person name="Detter J.C."/>
            <person name="Glavina del Rio T."/>
            <person name="Hammon N."/>
            <person name="Israni S."/>
            <person name="Dalin E."/>
            <person name="Tice H."/>
            <person name="Pitluck S."/>
            <person name="Saunders E."/>
            <person name="Brettin T."/>
            <person name="Bruce D."/>
            <person name="Han C."/>
            <person name="Tapia R."/>
            <person name="Schmutz J."/>
            <person name="Larimer F."/>
            <person name="Land M."/>
            <person name="Hauser L."/>
            <person name="Kyrpides N."/>
            <person name="Kim E."/>
            <person name="Lovley D."/>
            <person name="Richardson P."/>
        </authorList>
    </citation>
    <scope>NUCLEOTIDE SEQUENCE [LARGE SCALE GENOMIC DNA]</scope>
    <source>
        <strain evidence="2">DSM 2379 / NBRC 103807 / OttBd1</strain>
        <plasmid evidence="2">Plasmid pPRO1</plasmid>
    </source>
</reference>
<geneLocation type="plasmid" evidence="1 2">
    <name>pPRO1</name>
</geneLocation>
<evidence type="ECO:0008006" key="3">
    <source>
        <dbReference type="Google" id="ProtNLM"/>
    </source>
</evidence>
<dbReference type="InterPro" id="IPR043129">
    <property type="entry name" value="ATPase_NBD"/>
</dbReference>
<dbReference type="eggNOG" id="COG0443">
    <property type="taxonomic scope" value="Bacteria"/>
</dbReference>
<dbReference type="Gene3D" id="3.30.420.40">
    <property type="match status" value="2"/>
</dbReference>
<evidence type="ECO:0000313" key="1">
    <source>
        <dbReference type="EMBL" id="ABL01379.1"/>
    </source>
</evidence>
<dbReference type="SUPFAM" id="SSF53067">
    <property type="entry name" value="Actin-like ATPase domain"/>
    <property type="match status" value="2"/>
</dbReference>
<dbReference type="HOGENOM" id="CLU_902685_0_0_7"/>
<dbReference type="AlphaFoldDB" id="A0R7S1"/>
<gene>
    <name evidence="1" type="ordered locus">Ppro_3791</name>
</gene>
<keyword evidence="1" id="KW-0614">Plasmid</keyword>
<protein>
    <recommendedName>
        <fullName evidence="3">Actin-like protein N-terminal domain-containing protein</fullName>
    </recommendedName>
</protein>
<organism evidence="1 2">
    <name type="scientific">Pelobacter propionicus (strain DSM 2379 / NBRC 103807 / OttBd1)</name>
    <dbReference type="NCBI Taxonomy" id="338966"/>
    <lineage>
        <taxon>Bacteria</taxon>
        <taxon>Pseudomonadati</taxon>
        <taxon>Thermodesulfobacteriota</taxon>
        <taxon>Desulfuromonadia</taxon>
        <taxon>Desulfuromonadales</taxon>
        <taxon>Desulfuromonadaceae</taxon>
        <taxon>Pelobacter</taxon>
    </lineage>
</organism>
<proteinExistence type="predicted"/>
<dbReference type="EMBL" id="CP000483">
    <property type="protein sequence ID" value="ABL01379.1"/>
    <property type="molecule type" value="Genomic_DNA"/>
</dbReference>
<accession>A0R7S1</accession>
<dbReference type="KEGG" id="ppd:Ppro_3791"/>